<accession>A0ABT2EPC8</accession>
<evidence type="ECO:0008006" key="3">
    <source>
        <dbReference type="Google" id="ProtNLM"/>
    </source>
</evidence>
<dbReference type="Proteomes" id="UP001204798">
    <property type="component" value="Unassembled WGS sequence"/>
</dbReference>
<dbReference type="RefSeq" id="WP_018196369.1">
    <property type="nucleotide sequence ID" value="NZ_CP130454.1"/>
</dbReference>
<organism evidence="1 2">
    <name type="scientific">Candidatus Fervidibacter sacchari</name>
    <dbReference type="NCBI Taxonomy" id="1448929"/>
    <lineage>
        <taxon>Bacteria</taxon>
        <taxon>Candidatus Fervidibacterota</taxon>
        <taxon>Candidatus Fervidibacter</taxon>
    </lineage>
</organism>
<reference evidence="1 2" key="1">
    <citation type="submission" date="2022-08" db="EMBL/GenBank/DDBJ databases">
        <title>Bacterial and archaeal communities from various locations to study Microbial Dark Matter (Phase II).</title>
        <authorList>
            <person name="Stepanauskas R."/>
        </authorList>
    </citation>
    <scope>NUCLEOTIDE SEQUENCE [LARGE SCALE GENOMIC DNA]</scope>
    <source>
        <strain evidence="1 2">PD1</strain>
    </source>
</reference>
<evidence type="ECO:0000313" key="2">
    <source>
        <dbReference type="Proteomes" id="UP001204798"/>
    </source>
</evidence>
<sequence length="45" mass="5167">METDVETRIETPQGILGKYRLNEKVKIPAGSTVRLEFRDNGEMML</sequence>
<gene>
    <name evidence="1" type="ORF">M2350_002199</name>
</gene>
<evidence type="ECO:0000313" key="1">
    <source>
        <dbReference type="EMBL" id="MCS3919782.1"/>
    </source>
</evidence>
<keyword evidence="2" id="KW-1185">Reference proteome</keyword>
<protein>
    <recommendedName>
        <fullName evidence="3">AbrB/MazE/SpoVT family DNA-binding domain-containing protein</fullName>
    </recommendedName>
</protein>
<name>A0ABT2EPC8_9BACT</name>
<dbReference type="EMBL" id="JANUCP010000004">
    <property type="protein sequence ID" value="MCS3919782.1"/>
    <property type="molecule type" value="Genomic_DNA"/>
</dbReference>
<comment type="caution">
    <text evidence="1">The sequence shown here is derived from an EMBL/GenBank/DDBJ whole genome shotgun (WGS) entry which is preliminary data.</text>
</comment>
<proteinExistence type="predicted"/>